<evidence type="ECO:0000313" key="4">
    <source>
        <dbReference type="Proteomes" id="UP000321938"/>
    </source>
</evidence>
<dbReference type="InterPro" id="IPR005151">
    <property type="entry name" value="Tail-specific_protease"/>
</dbReference>
<name>A0A5C7BDL9_9FLAO</name>
<dbReference type="OrthoDB" id="7168509at2"/>
<gene>
    <name evidence="3" type="ORF">ES692_01640</name>
</gene>
<sequence length="480" mass="53112">MRLLKISLLFILILSLNSCFDDRDDNAIAASEINDFVWKGMNAVYLYKDEIPDLANDRFTSNEDYGNYLNDFSDPLDLFESVIFQRETVDRFSVIRDDYIAFEQLLAGTSKSNGLEFNLYLEPGSDTEVFGIIRLVLNNSIASNLGLQRGQVFDAVNSTPLNVNNLNELLGQDSYTLNFGTYNDNGTDTVEDDTITSTTNSQALTKETYTENPVHQTTIIDVDGENVGYLVYNGFNRNFDNQLNEAFSELQASNVQHLVLDLRYNPGGSVLTASYLGSMITGQFTGDVYSKLVYNSGLQELNSNFDFVSSFNGNTINSLNLNKVYVLTTSRSASASELVINSLSAYIDVVQIGDFTTGKTQASITIYDSPDFSSSEINPNHTYAMQPLVANSINVNDVAVPGTGLAPNITLIESPRNFGTLGDINEPLLAAAIADIQGLGRFSQQRIDFRVIQTDLNIKPLEEGMYIDTDDVILNRLNLK</sequence>
<reference evidence="3 4" key="1">
    <citation type="submission" date="2019-08" db="EMBL/GenBank/DDBJ databases">
        <title>Genome of Psychroserpens burtonensis ACAM 167.</title>
        <authorList>
            <person name="Bowman J.P."/>
        </authorList>
    </citation>
    <scope>NUCLEOTIDE SEQUENCE [LARGE SCALE GENOMIC DNA]</scope>
    <source>
        <strain evidence="3 4">ACAM 167</strain>
    </source>
</reference>
<dbReference type="SMART" id="SM00245">
    <property type="entry name" value="TSPc"/>
    <property type="match status" value="1"/>
</dbReference>
<dbReference type="Gene3D" id="3.30.750.170">
    <property type="match status" value="1"/>
</dbReference>
<organism evidence="3 4">
    <name type="scientific">Psychroserpens burtonensis</name>
    <dbReference type="NCBI Taxonomy" id="49278"/>
    <lineage>
        <taxon>Bacteria</taxon>
        <taxon>Pseudomonadati</taxon>
        <taxon>Bacteroidota</taxon>
        <taxon>Flavobacteriia</taxon>
        <taxon>Flavobacteriales</taxon>
        <taxon>Flavobacteriaceae</taxon>
        <taxon>Psychroserpens</taxon>
    </lineage>
</organism>
<dbReference type="GO" id="GO:0030288">
    <property type="term" value="C:outer membrane-bounded periplasmic space"/>
    <property type="evidence" value="ECO:0007669"/>
    <property type="project" value="TreeGrafter"/>
</dbReference>
<keyword evidence="1" id="KW-0732">Signal</keyword>
<keyword evidence="4" id="KW-1185">Reference proteome</keyword>
<protein>
    <submittedName>
        <fullName evidence="3">Peptidase S41</fullName>
    </submittedName>
</protein>
<dbReference type="STRING" id="1123037.GCA_000425305_00511"/>
<feature type="chain" id="PRO_5022993058" evidence="1">
    <location>
        <begin position="21"/>
        <end position="480"/>
    </location>
</feature>
<evidence type="ECO:0000313" key="3">
    <source>
        <dbReference type="EMBL" id="TXE19987.1"/>
    </source>
</evidence>
<dbReference type="GO" id="GO:0007165">
    <property type="term" value="P:signal transduction"/>
    <property type="evidence" value="ECO:0007669"/>
    <property type="project" value="TreeGrafter"/>
</dbReference>
<evidence type="ECO:0000256" key="1">
    <source>
        <dbReference type="SAM" id="SignalP"/>
    </source>
</evidence>
<dbReference type="Pfam" id="PF03572">
    <property type="entry name" value="Peptidase_S41"/>
    <property type="match status" value="1"/>
</dbReference>
<dbReference type="AlphaFoldDB" id="A0A5C7BDL9"/>
<dbReference type="Proteomes" id="UP000321938">
    <property type="component" value="Unassembled WGS sequence"/>
</dbReference>
<feature type="signal peptide" evidence="1">
    <location>
        <begin position="1"/>
        <end position="20"/>
    </location>
</feature>
<dbReference type="InterPro" id="IPR036034">
    <property type="entry name" value="PDZ_sf"/>
</dbReference>
<dbReference type="CDD" id="cd07561">
    <property type="entry name" value="Peptidase_S41_CPP_like"/>
    <property type="match status" value="1"/>
</dbReference>
<dbReference type="SUPFAM" id="SSF52096">
    <property type="entry name" value="ClpP/crotonase"/>
    <property type="match status" value="1"/>
</dbReference>
<proteinExistence type="predicted"/>
<evidence type="ECO:0000259" key="2">
    <source>
        <dbReference type="SMART" id="SM00245"/>
    </source>
</evidence>
<feature type="domain" description="Tail specific protease" evidence="2">
    <location>
        <begin position="197"/>
        <end position="412"/>
    </location>
</feature>
<dbReference type="PANTHER" id="PTHR32060">
    <property type="entry name" value="TAIL-SPECIFIC PROTEASE"/>
    <property type="match status" value="1"/>
</dbReference>
<dbReference type="Gene3D" id="2.30.42.10">
    <property type="match status" value="1"/>
</dbReference>
<dbReference type="Gene3D" id="3.90.226.10">
    <property type="entry name" value="2-enoyl-CoA Hydratase, Chain A, domain 1"/>
    <property type="match status" value="1"/>
</dbReference>
<dbReference type="EMBL" id="VOSB01000002">
    <property type="protein sequence ID" value="TXE19987.1"/>
    <property type="molecule type" value="Genomic_DNA"/>
</dbReference>
<dbReference type="PANTHER" id="PTHR32060:SF30">
    <property type="entry name" value="CARBOXY-TERMINAL PROCESSING PROTEASE CTPA"/>
    <property type="match status" value="1"/>
</dbReference>
<dbReference type="Pfam" id="PF18294">
    <property type="entry name" value="Pept_S41_N"/>
    <property type="match status" value="1"/>
</dbReference>
<dbReference type="RefSeq" id="WP_147230912.1">
    <property type="nucleotide sequence ID" value="NZ_VOSB01000002.1"/>
</dbReference>
<dbReference type="GO" id="GO:0006508">
    <property type="term" value="P:proteolysis"/>
    <property type="evidence" value="ECO:0007669"/>
    <property type="project" value="InterPro"/>
</dbReference>
<dbReference type="GO" id="GO:0008236">
    <property type="term" value="F:serine-type peptidase activity"/>
    <property type="evidence" value="ECO:0007669"/>
    <property type="project" value="InterPro"/>
</dbReference>
<dbReference type="InterPro" id="IPR041613">
    <property type="entry name" value="Pept_S41_N"/>
</dbReference>
<comment type="caution">
    <text evidence="3">The sequence shown here is derived from an EMBL/GenBank/DDBJ whole genome shotgun (WGS) entry which is preliminary data.</text>
</comment>
<dbReference type="InterPro" id="IPR029045">
    <property type="entry name" value="ClpP/crotonase-like_dom_sf"/>
</dbReference>
<accession>A0A5C7BDL9</accession>
<dbReference type="GO" id="GO:0004175">
    <property type="term" value="F:endopeptidase activity"/>
    <property type="evidence" value="ECO:0007669"/>
    <property type="project" value="TreeGrafter"/>
</dbReference>